<dbReference type="EMBL" id="JGZC01000005">
    <property type="protein sequence ID" value="KFI70804.1"/>
    <property type="molecule type" value="Genomic_DNA"/>
</dbReference>
<reference evidence="1 2" key="1">
    <citation type="submission" date="2014-03" db="EMBL/GenBank/DDBJ databases">
        <title>Genomics of Bifidobacteria.</title>
        <authorList>
            <person name="Ventura M."/>
            <person name="Milani C."/>
            <person name="Lugli G.A."/>
        </authorList>
    </citation>
    <scope>NUCLEOTIDE SEQUENCE [LARGE SCALE GENOMIC DNA]</scope>
    <source>
        <strain evidence="1 2">LMG 11341</strain>
    </source>
</reference>
<dbReference type="AlphaFoldDB" id="A0A087BIF4"/>
<evidence type="ECO:0000313" key="1">
    <source>
        <dbReference type="EMBL" id="KFI70804.1"/>
    </source>
</evidence>
<dbReference type="eggNOG" id="ENOG5032Y79">
    <property type="taxonomic scope" value="Bacteria"/>
</dbReference>
<gene>
    <name evidence="1" type="ORF">BMERY_0240</name>
</gene>
<keyword evidence="2" id="KW-1185">Reference proteome</keyword>
<organism evidence="1 2">
    <name type="scientific">Bifidobacterium merycicum</name>
    <dbReference type="NCBI Taxonomy" id="78345"/>
    <lineage>
        <taxon>Bacteria</taxon>
        <taxon>Bacillati</taxon>
        <taxon>Actinomycetota</taxon>
        <taxon>Actinomycetes</taxon>
        <taxon>Bifidobacteriales</taxon>
        <taxon>Bifidobacteriaceae</taxon>
        <taxon>Bifidobacterium</taxon>
    </lineage>
</organism>
<comment type="caution">
    <text evidence="1">The sequence shown here is derived from an EMBL/GenBank/DDBJ whole genome shotgun (WGS) entry which is preliminary data.</text>
</comment>
<dbReference type="STRING" id="78345.BMERY_0240"/>
<name>A0A087BIF4_9BIFI</name>
<dbReference type="RefSeq" id="WP_033522922.1">
    <property type="nucleotide sequence ID" value="NZ_JGZC01000005.1"/>
</dbReference>
<dbReference type="Proteomes" id="UP000029060">
    <property type="component" value="Unassembled WGS sequence"/>
</dbReference>
<protein>
    <submittedName>
        <fullName evidence="1">Gp2 phage-like protein</fullName>
    </submittedName>
</protein>
<dbReference type="OrthoDB" id="9816323at2"/>
<sequence>MKYGMRKPSWKKSLSARTKGRATRAIKRALIPGYGKKGMGWLHPKRKLYNTIYKKTTFSLFDLFK</sequence>
<proteinExistence type="predicted"/>
<accession>A0A087BIF4</accession>
<evidence type="ECO:0000313" key="2">
    <source>
        <dbReference type="Proteomes" id="UP000029060"/>
    </source>
</evidence>